<name>A0A1M5RMI3_9FIRM</name>
<dbReference type="Proteomes" id="UP000242520">
    <property type="component" value="Unassembled WGS sequence"/>
</dbReference>
<keyword evidence="2 6" id="KW-1003">Cell membrane</keyword>
<evidence type="ECO:0000256" key="3">
    <source>
        <dbReference type="ARBA" id="ARBA00022692"/>
    </source>
</evidence>
<dbReference type="InterPro" id="IPR052536">
    <property type="entry name" value="ABC-4_Integral_Memb_Prot"/>
</dbReference>
<dbReference type="RefSeq" id="WP_072725087.1">
    <property type="nucleotide sequence ID" value="NZ_FQXH01000013.1"/>
</dbReference>
<proteinExistence type="inferred from homology"/>
<sequence>MTYIKLSLKNIKKSVKDYVMYFLTMFLIVTFIYAFIFIAISDDIISLAQNVKALTYVILSLSIFISFICAFMVSHAISFILNQRKKEIAIYLLLGMDRKNVCVLFFIENFILSIISLILGIITGNFLASILIKVIYNIFEIEYCFVISFSKIAMIITILLFFLIYTIAIKKAVSIIWKEKIISLLYDNRKNEKLENKDFKIIIFRLMTGFFALIFGIIFLYKTAVTQTNIAILFLAIAVFLLLLAIYQLYCVLPFLLMFMMTKNKKWYYKNTNLFLSGLLRRKFLTSGKVMAIVAVLLSVSLAAMLIGLIMGMGYKVNIKAEYPYDIAVAIDAKIKDFDEVIKFVEQDYQIKDTVSYYLYRDYKYNIDILALTDYNSLREQLGLDKKTLNSNSYIIHCDTPKYLDAIKNEIIQNKDIVLNGTTLHGNYIYTEPMEQYRMAGSNGYVLVVPDEIVKGLVTNKSRLVISLETEGKEELRDSLNRFIRNKWNPEIISPVNKNITMSISVKAWGIKNSLSGFITISFSGLYLCIIFIILSATLLSFEQLSSIDNSKKSYSVLSQLGVSRKEQKHLAFMESANLFFLPMILPIIFIIIMAISGQYFLSNYIISDKIVPISLAITLGVFTFFYLTYFMITNIIYQKNIFQG</sequence>
<evidence type="ECO:0000256" key="6">
    <source>
        <dbReference type="PIRNR" id="PIRNR018968"/>
    </source>
</evidence>
<feature type="transmembrane region" description="Helical" evidence="6">
    <location>
        <begin position="515"/>
        <end position="542"/>
    </location>
</feature>
<comment type="similarity">
    <text evidence="6">Belongs to the ABC-4 integral membrane protein family.</text>
</comment>
<keyword evidence="5 6" id="KW-0472">Membrane</keyword>
<feature type="transmembrane region" description="Helical" evidence="6">
    <location>
        <begin position="53"/>
        <end position="81"/>
    </location>
</feature>
<feature type="domain" description="ABC3 transporter permease C-terminal" evidence="7">
    <location>
        <begin position="60"/>
        <end position="174"/>
    </location>
</feature>
<dbReference type="PIRSF" id="PIRSF018968">
    <property type="entry name" value="ABC_permease_BceB"/>
    <property type="match status" value="1"/>
</dbReference>
<evidence type="ECO:0000313" key="8">
    <source>
        <dbReference type="EMBL" id="SHH27336.1"/>
    </source>
</evidence>
<feature type="transmembrane region" description="Helical" evidence="6">
    <location>
        <begin position="202"/>
        <end position="224"/>
    </location>
</feature>
<keyword evidence="3 6" id="KW-0812">Transmembrane</keyword>
<keyword evidence="4 6" id="KW-1133">Transmembrane helix</keyword>
<organism evidence="8 9">
    <name type="scientific">Tepidibacter thalassicus DSM 15285</name>
    <dbReference type="NCBI Taxonomy" id="1123350"/>
    <lineage>
        <taxon>Bacteria</taxon>
        <taxon>Bacillati</taxon>
        <taxon>Bacillota</taxon>
        <taxon>Clostridia</taxon>
        <taxon>Peptostreptococcales</taxon>
        <taxon>Peptostreptococcaceae</taxon>
        <taxon>Tepidibacter</taxon>
    </lineage>
</organism>
<dbReference type="InterPro" id="IPR003838">
    <property type="entry name" value="ABC3_permease_C"/>
</dbReference>
<dbReference type="STRING" id="1123350.SAMN02744040_01440"/>
<feature type="transmembrane region" description="Helical" evidence="6">
    <location>
        <begin position="230"/>
        <end position="260"/>
    </location>
</feature>
<dbReference type="PANTHER" id="PTHR46795:SF3">
    <property type="entry name" value="ABC TRANSPORTER PERMEASE"/>
    <property type="match status" value="1"/>
</dbReference>
<dbReference type="EMBL" id="FQXH01000013">
    <property type="protein sequence ID" value="SHH27336.1"/>
    <property type="molecule type" value="Genomic_DNA"/>
</dbReference>
<evidence type="ECO:0000313" key="9">
    <source>
        <dbReference type="Proteomes" id="UP000242520"/>
    </source>
</evidence>
<dbReference type="Pfam" id="PF02687">
    <property type="entry name" value="FtsX"/>
    <property type="match status" value="1"/>
</dbReference>
<comment type="subcellular location">
    <subcellularLocation>
        <location evidence="1 6">Cell membrane</location>
        <topology evidence="1 6">Multi-pass membrane protein</topology>
    </subcellularLocation>
</comment>
<keyword evidence="9" id="KW-1185">Reference proteome</keyword>
<evidence type="ECO:0000256" key="1">
    <source>
        <dbReference type="ARBA" id="ARBA00004651"/>
    </source>
</evidence>
<dbReference type="GO" id="GO:0005886">
    <property type="term" value="C:plasma membrane"/>
    <property type="evidence" value="ECO:0007669"/>
    <property type="project" value="UniProtKB-SubCell"/>
</dbReference>
<dbReference type="GO" id="GO:0055085">
    <property type="term" value="P:transmembrane transport"/>
    <property type="evidence" value="ECO:0007669"/>
    <property type="project" value="UniProtKB-UniRule"/>
</dbReference>
<feature type="transmembrane region" description="Helical" evidence="6">
    <location>
        <begin position="614"/>
        <end position="638"/>
    </location>
</feature>
<evidence type="ECO:0000256" key="4">
    <source>
        <dbReference type="ARBA" id="ARBA00022989"/>
    </source>
</evidence>
<dbReference type="AlphaFoldDB" id="A0A1M5RMI3"/>
<evidence type="ECO:0000256" key="5">
    <source>
        <dbReference type="ARBA" id="ARBA00023136"/>
    </source>
</evidence>
<evidence type="ECO:0000259" key="7">
    <source>
        <dbReference type="Pfam" id="PF02687"/>
    </source>
</evidence>
<protein>
    <submittedName>
        <fullName evidence="8">FtsX-like permease family protein</fullName>
    </submittedName>
</protein>
<evidence type="ECO:0000256" key="2">
    <source>
        <dbReference type="ARBA" id="ARBA00022475"/>
    </source>
</evidence>
<feature type="transmembrane region" description="Helical" evidence="6">
    <location>
        <begin position="102"/>
        <end position="132"/>
    </location>
</feature>
<accession>A0A1M5RMI3</accession>
<feature type="transmembrane region" description="Helical" evidence="6">
    <location>
        <begin position="21"/>
        <end position="41"/>
    </location>
</feature>
<feature type="transmembrane region" description="Helical" evidence="6">
    <location>
        <begin position="290"/>
        <end position="315"/>
    </location>
</feature>
<dbReference type="InterPro" id="IPR027022">
    <property type="entry name" value="ABC_permease_BceB-typ"/>
</dbReference>
<dbReference type="PANTHER" id="PTHR46795">
    <property type="entry name" value="ABC TRANSPORTER PERMEASE-RELATED-RELATED"/>
    <property type="match status" value="1"/>
</dbReference>
<feature type="transmembrane region" description="Helical" evidence="6">
    <location>
        <begin position="152"/>
        <end position="169"/>
    </location>
</feature>
<feature type="transmembrane region" description="Helical" evidence="6">
    <location>
        <begin position="579"/>
        <end position="602"/>
    </location>
</feature>
<reference evidence="9" key="1">
    <citation type="submission" date="2016-11" db="EMBL/GenBank/DDBJ databases">
        <authorList>
            <person name="Varghese N."/>
            <person name="Submissions S."/>
        </authorList>
    </citation>
    <scope>NUCLEOTIDE SEQUENCE [LARGE SCALE GENOMIC DNA]</scope>
    <source>
        <strain evidence="9">DSM 15285</strain>
    </source>
</reference>
<keyword evidence="6" id="KW-0813">Transport</keyword>
<gene>
    <name evidence="8" type="ORF">SAMN02744040_01440</name>
</gene>
<dbReference type="OrthoDB" id="9781780at2"/>